<proteinExistence type="predicted"/>
<feature type="non-terminal residue" evidence="2">
    <location>
        <position position="1"/>
    </location>
</feature>
<name>A0A6J4LW37_9BACT</name>
<accession>A0A6J4LW37</accession>
<reference evidence="2" key="1">
    <citation type="submission" date="2020-02" db="EMBL/GenBank/DDBJ databases">
        <authorList>
            <person name="Meier V. D."/>
        </authorList>
    </citation>
    <scope>NUCLEOTIDE SEQUENCE</scope>
    <source>
        <strain evidence="2">AVDCRST_MAG89</strain>
    </source>
</reference>
<evidence type="ECO:0000313" key="2">
    <source>
        <dbReference type="EMBL" id="CAA9342509.1"/>
    </source>
</evidence>
<protein>
    <submittedName>
        <fullName evidence="2">Uncharacterized protein</fullName>
    </submittedName>
</protein>
<dbReference type="EMBL" id="CADCTV010000562">
    <property type="protein sequence ID" value="CAA9342509.1"/>
    <property type="molecule type" value="Genomic_DNA"/>
</dbReference>
<dbReference type="AlphaFoldDB" id="A0A6J4LW37"/>
<evidence type="ECO:0000256" key="1">
    <source>
        <dbReference type="SAM" id="MobiDB-lite"/>
    </source>
</evidence>
<sequence length="76" mass="7794">GNAEHQELAGPALRGAQGEGRVGAPVRRTGGDPPPHAGTCRTGTALDPGSPGAWEGTLVRDRCCPPCRKRARLVGL</sequence>
<gene>
    <name evidence="2" type="ORF">AVDCRST_MAG89-2680</name>
</gene>
<organism evidence="2">
    <name type="scientific">uncultured Gemmatimonadota bacterium</name>
    <dbReference type="NCBI Taxonomy" id="203437"/>
    <lineage>
        <taxon>Bacteria</taxon>
        <taxon>Pseudomonadati</taxon>
        <taxon>Gemmatimonadota</taxon>
        <taxon>environmental samples</taxon>
    </lineage>
</organism>
<feature type="region of interest" description="Disordered" evidence="1">
    <location>
        <begin position="1"/>
        <end position="57"/>
    </location>
</feature>
<feature type="non-terminal residue" evidence="2">
    <location>
        <position position="76"/>
    </location>
</feature>